<evidence type="ECO:0000313" key="1">
    <source>
        <dbReference type="EMBL" id="GAA4043812.1"/>
    </source>
</evidence>
<accession>A0ABP7UHX6</accession>
<organism evidence="1 2">
    <name type="scientific">Hymenobacter glaciei</name>
    <dbReference type="NCBI Taxonomy" id="877209"/>
    <lineage>
        <taxon>Bacteria</taxon>
        <taxon>Pseudomonadati</taxon>
        <taxon>Bacteroidota</taxon>
        <taxon>Cytophagia</taxon>
        <taxon>Cytophagales</taxon>
        <taxon>Hymenobacteraceae</taxon>
        <taxon>Hymenobacter</taxon>
    </lineage>
</organism>
<sequence length="141" mass="15098">MHNPENTVRLRVLLGFLKAARVLDHGSSVLLLSTVLVGTRANGGLAVGLWGVAGLLGLLEKYLAWRVALDTEFFALLLEHPGQEAAFDAALAEFLSRPPVAETRTMTSRWQGARRLVQQQAVALAAQALAVAVGVACTVIW</sequence>
<dbReference type="EMBL" id="BAABDK010000025">
    <property type="protein sequence ID" value="GAA4043812.1"/>
    <property type="molecule type" value="Genomic_DNA"/>
</dbReference>
<keyword evidence="2" id="KW-1185">Reference proteome</keyword>
<comment type="caution">
    <text evidence="1">The sequence shown here is derived from an EMBL/GenBank/DDBJ whole genome shotgun (WGS) entry which is preliminary data.</text>
</comment>
<reference evidence="2" key="1">
    <citation type="journal article" date="2019" name="Int. J. Syst. Evol. Microbiol.">
        <title>The Global Catalogue of Microorganisms (GCM) 10K type strain sequencing project: providing services to taxonomists for standard genome sequencing and annotation.</title>
        <authorList>
            <consortium name="The Broad Institute Genomics Platform"/>
            <consortium name="The Broad Institute Genome Sequencing Center for Infectious Disease"/>
            <person name="Wu L."/>
            <person name="Ma J."/>
        </authorList>
    </citation>
    <scope>NUCLEOTIDE SEQUENCE [LARGE SCALE GENOMIC DNA]</scope>
    <source>
        <strain evidence="2">JCM 17225</strain>
    </source>
</reference>
<dbReference type="RefSeq" id="WP_345056560.1">
    <property type="nucleotide sequence ID" value="NZ_BAABDK010000025.1"/>
</dbReference>
<evidence type="ECO:0000313" key="2">
    <source>
        <dbReference type="Proteomes" id="UP001501469"/>
    </source>
</evidence>
<protein>
    <submittedName>
        <fullName evidence="1">Uncharacterized protein</fullName>
    </submittedName>
</protein>
<name>A0ABP7UHX6_9BACT</name>
<proteinExistence type="predicted"/>
<dbReference type="Proteomes" id="UP001501469">
    <property type="component" value="Unassembled WGS sequence"/>
</dbReference>
<gene>
    <name evidence="1" type="ORF">GCM10022409_32370</name>
</gene>